<name>A0A131YC39_RHIAP</name>
<keyword evidence="1" id="KW-0472">Membrane</keyword>
<dbReference type="AlphaFoldDB" id="A0A131YC39"/>
<keyword evidence="1" id="KW-0812">Transmembrane</keyword>
<proteinExistence type="predicted"/>
<evidence type="ECO:0000256" key="1">
    <source>
        <dbReference type="SAM" id="Phobius"/>
    </source>
</evidence>
<evidence type="ECO:0000313" key="2">
    <source>
        <dbReference type="EMBL" id="JAP76010.1"/>
    </source>
</evidence>
<organism evidence="2">
    <name type="scientific">Rhipicephalus appendiculatus</name>
    <name type="common">Brown ear tick</name>
    <dbReference type="NCBI Taxonomy" id="34631"/>
    <lineage>
        <taxon>Eukaryota</taxon>
        <taxon>Metazoa</taxon>
        <taxon>Ecdysozoa</taxon>
        <taxon>Arthropoda</taxon>
        <taxon>Chelicerata</taxon>
        <taxon>Arachnida</taxon>
        <taxon>Acari</taxon>
        <taxon>Parasitiformes</taxon>
        <taxon>Ixodida</taxon>
        <taxon>Ixodoidea</taxon>
        <taxon>Ixodidae</taxon>
        <taxon>Rhipicephalinae</taxon>
        <taxon>Rhipicephalus</taxon>
        <taxon>Rhipicephalus</taxon>
    </lineage>
</organism>
<accession>A0A131YC39</accession>
<sequence>MVNQTVGVCASQRKRATTRLSSCRCGGAVQQSSPRSEHNDRSWGVVGGRCCPPPRMRRQFSRFKIARWFLFTVVGLSVTWFLMKPFGSSSPVWLCSAGHSLGCASNMWATFMPSKL</sequence>
<reference evidence="2" key="1">
    <citation type="journal article" date="2016" name="Ticks Tick Borne Dis.">
        <title>De novo assembly and annotation of the salivary gland transcriptome of Rhipicephalus appendiculatus male and female ticks during blood feeding.</title>
        <authorList>
            <person name="de Castro M.H."/>
            <person name="de Klerk D."/>
            <person name="Pienaar R."/>
            <person name="Latif A.A."/>
            <person name="Rees D.J."/>
            <person name="Mans B.J."/>
        </authorList>
    </citation>
    <scope>NUCLEOTIDE SEQUENCE</scope>
    <source>
        <tissue evidence="2">Salivary glands</tissue>
    </source>
</reference>
<dbReference type="EMBL" id="GEDV01012547">
    <property type="protein sequence ID" value="JAP76010.1"/>
    <property type="molecule type" value="Transcribed_RNA"/>
</dbReference>
<protein>
    <submittedName>
        <fullName evidence="2">Uncharacterized protein</fullName>
    </submittedName>
</protein>
<feature type="transmembrane region" description="Helical" evidence="1">
    <location>
        <begin position="65"/>
        <end position="83"/>
    </location>
</feature>
<keyword evidence="1" id="KW-1133">Transmembrane helix</keyword>